<dbReference type="NCBIfam" id="TIGR02937">
    <property type="entry name" value="sigma70-ECF"/>
    <property type="match status" value="1"/>
</dbReference>
<keyword evidence="6" id="KW-0804">Transcription</keyword>
<comment type="similarity">
    <text evidence="1">Belongs to the sigma-70 factor family.</text>
</comment>
<evidence type="ECO:0000256" key="1">
    <source>
        <dbReference type="ARBA" id="ARBA00007788"/>
    </source>
</evidence>
<keyword evidence="2" id="KW-0749">Sporulation</keyword>
<dbReference type="InterPro" id="IPR036388">
    <property type="entry name" value="WH-like_DNA-bd_sf"/>
</dbReference>
<dbReference type="SUPFAM" id="SSF88946">
    <property type="entry name" value="Sigma2 domain of RNA polymerase sigma factors"/>
    <property type="match status" value="1"/>
</dbReference>
<dbReference type="Pfam" id="PF04542">
    <property type="entry name" value="Sigma70_r2"/>
    <property type="match status" value="1"/>
</dbReference>
<accession>A0A9D1TDW0</accession>
<proteinExistence type="inferred from homology"/>
<dbReference type="PRINTS" id="PR00046">
    <property type="entry name" value="SIGMA70FCT"/>
</dbReference>
<dbReference type="InterPro" id="IPR013325">
    <property type="entry name" value="RNA_pol_sigma_r2"/>
</dbReference>
<dbReference type="GO" id="GO:0016987">
    <property type="term" value="F:sigma factor activity"/>
    <property type="evidence" value="ECO:0007669"/>
    <property type="project" value="UniProtKB-KW"/>
</dbReference>
<dbReference type="InterPro" id="IPR013324">
    <property type="entry name" value="RNA_pol_sigma_r3/r4-like"/>
</dbReference>
<dbReference type="PANTHER" id="PTHR30385">
    <property type="entry name" value="SIGMA FACTOR F FLAGELLAR"/>
    <property type="match status" value="1"/>
</dbReference>
<evidence type="ECO:0000259" key="7">
    <source>
        <dbReference type="PROSITE" id="PS50943"/>
    </source>
</evidence>
<dbReference type="EMBL" id="DVOT01000173">
    <property type="protein sequence ID" value="HIV28257.1"/>
    <property type="molecule type" value="Genomic_DNA"/>
</dbReference>
<evidence type="ECO:0000313" key="9">
    <source>
        <dbReference type="Proteomes" id="UP000886884"/>
    </source>
</evidence>
<dbReference type="InterPro" id="IPR007627">
    <property type="entry name" value="RNA_pol_sigma70_r2"/>
</dbReference>
<keyword evidence="4" id="KW-0731">Sigma factor</keyword>
<dbReference type="CDD" id="cd06171">
    <property type="entry name" value="Sigma70_r4"/>
    <property type="match status" value="1"/>
</dbReference>
<evidence type="ECO:0000256" key="2">
    <source>
        <dbReference type="ARBA" id="ARBA00022969"/>
    </source>
</evidence>
<evidence type="ECO:0000256" key="6">
    <source>
        <dbReference type="ARBA" id="ARBA00023163"/>
    </source>
</evidence>
<evidence type="ECO:0000313" key="8">
    <source>
        <dbReference type="EMBL" id="HIV28257.1"/>
    </source>
</evidence>
<evidence type="ECO:0000256" key="5">
    <source>
        <dbReference type="ARBA" id="ARBA00023125"/>
    </source>
</evidence>
<evidence type="ECO:0000256" key="4">
    <source>
        <dbReference type="ARBA" id="ARBA00023082"/>
    </source>
</evidence>
<keyword evidence="5" id="KW-0238">DNA-binding</keyword>
<dbReference type="InterPro" id="IPR014284">
    <property type="entry name" value="RNA_pol_sigma-70_dom"/>
</dbReference>
<protein>
    <submittedName>
        <fullName evidence="8">Sigma-70 family RNA polymerase sigma factor</fullName>
    </submittedName>
</protein>
<dbReference type="GO" id="GO:0006352">
    <property type="term" value="P:DNA-templated transcription initiation"/>
    <property type="evidence" value="ECO:0007669"/>
    <property type="project" value="InterPro"/>
</dbReference>
<dbReference type="AlphaFoldDB" id="A0A9D1TDW0"/>
<dbReference type="Proteomes" id="UP000886884">
    <property type="component" value="Unassembled WGS sequence"/>
</dbReference>
<dbReference type="SUPFAM" id="SSF88659">
    <property type="entry name" value="Sigma3 and sigma4 domains of RNA polymerase sigma factors"/>
    <property type="match status" value="2"/>
</dbReference>
<evidence type="ECO:0000256" key="3">
    <source>
        <dbReference type="ARBA" id="ARBA00023015"/>
    </source>
</evidence>
<comment type="caution">
    <text evidence="8">The sequence shown here is derived from an EMBL/GenBank/DDBJ whole genome shotgun (WGS) entry which is preliminary data.</text>
</comment>
<gene>
    <name evidence="8" type="ORF">IAA64_09810</name>
</gene>
<dbReference type="InterPro" id="IPR001387">
    <property type="entry name" value="Cro/C1-type_HTH"/>
</dbReference>
<keyword evidence="3" id="KW-0805">Transcription regulation</keyword>
<sequence>MAESILERYIAQRSPALRNQLVEANLGIAAAVARKFVGRGVEYDDLYQVASFALLKAIERYDPDRGVKLTSFVVPSMVGEIKNYFRDRSRAIRLPRKGSEGLARVEEARAKLHARLLREPTYAELAAEAGLAMDALIEILEMRSAALPASMDEAREDDVPLGETLGTAEEGYARIESRDAVRSLLATLPETERRIIELRFFAGKSQREVAAQLNVSQMTVSRAERRALGNMRETLSRESQ</sequence>
<feature type="domain" description="HTH cro/C1-type" evidence="7">
    <location>
        <begin position="195"/>
        <end position="225"/>
    </location>
</feature>
<dbReference type="Pfam" id="PF04539">
    <property type="entry name" value="Sigma70_r3"/>
    <property type="match status" value="1"/>
</dbReference>
<dbReference type="Gene3D" id="1.20.120.1810">
    <property type="match status" value="1"/>
</dbReference>
<dbReference type="InterPro" id="IPR000943">
    <property type="entry name" value="RNA_pol_sigma70"/>
</dbReference>
<name>A0A9D1TDW0_9FIRM</name>
<dbReference type="InterPro" id="IPR007630">
    <property type="entry name" value="RNA_pol_sigma70_r4"/>
</dbReference>
<dbReference type="PANTHER" id="PTHR30385:SF4">
    <property type="entry name" value="RNA POLYMERASE SIGMA-E FACTOR"/>
    <property type="match status" value="1"/>
</dbReference>
<dbReference type="GO" id="GO:0030435">
    <property type="term" value="P:sporulation resulting in formation of a cellular spore"/>
    <property type="evidence" value="ECO:0007669"/>
    <property type="project" value="UniProtKB-KW"/>
</dbReference>
<reference evidence="8" key="2">
    <citation type="journal article" date="2021" name="PeerJ">
        <title>Extensive microbial diversity within the chicken gut microbiome revealed by metagenomics and culture.</title>
        <authorList>
            <person name="Gilroy R."/>
            <person name="Ravi A."/>
            <person name="Getino M."/>
            <person name="Pursley I."/>
            <person name="Horton D.L."/>
            <person name="Alikhan N.F."/>
            <person name="Baker D."/>
            <person name="Gharbi K."/>
            <person name="Hall N."/>
            <person name="Watson M."/>
            <person name="Adriaenssens E.M."/>
            <person name="Foster-Nyarko E."/>
            <person name="Jarju S."/>
            <person name="Secka A."/>
            <person name="Antonio M."/>
            <person name="Oren A."/>
            <person name="Chaudhuri R.R."/>
            <person name="La Ragione R."/>
            <person name="Hildebrand F."/>
            <person name="Pallen M.J."/>
        </authorList>
    </citation>
    <scope>NUCLEOTIDE SEQUENCE</scope>
    <source>
        <strain evidence="8">CHK183-6373</strain>
    </source>
</reference>
<dbReference type="PROSITE" id="PS50943">
    <property type="entry name" value="HTH_CROC1"/>
    <property type="match status" value="1"/>
</dbReference>
<dbReference type="PROSITE" id="PS00716">
    <property type="entry name" value="SIGMA70_2"/>
    <property type="match status" value="1"/>
</dbReference>
<organism evidence="8 9">
    <name type="scientific">Candidatus Ornithocaccomicrobium faecavium</name>
    <dbReference type="NCBI Taxonomy" id="2840890"/>
    <lineage>
        <taxon>Bacteria</taxon>
        <taxon>Bacillati</taxon>
        <taxon>Bacillota</taxon>
        <taxon>Clostridia</taxon>
        <taxon>Candidatus Ornithocaccomicrobium</taxon>
    </lineage>
</organism>
<dbReference type="InterPro" id="IPR007624">
    <property type="entry name" value="RNA_pol_sigma70_r3"/>
</dbReference>
<reference evidence="8" key="1">
    <citation type="submission" date="2020-10" db="EMBL/GenBank/DDBJ databases">
        <authorList>
            <person name="Gilroy R."/>
        </authorList>
    </citation>
    <scope>NUCLEOTIDE SEQUENCE</scope>
    <source>
        <strain evidence="8">CHK183-6373</strain>
    </source>
</reference>
<dbReference type="Pfam" id="PF04545">
    <property type="entry name" value="Sigma70_r4"/>
    <property type="match status" value="1"/>
</dbReference>
<dbReference type="Gene3D" id="1.10.10.10">
    <property type="entry name" value="Winged helix-like DNA-binding domain superfamily/Winged helix DNA-binding domain"/>
    <property type="match status" value="2"/>
</dbReference>
<dbReference type="GO" id="GO:0003677">
    <property type="term" value="F:DNA binding"/>
    <property type="evidence" value="ECO:0007669"/>
    <property type="project" value="UniProtKB-KW"/>
</dbReference>